<keyword evidence="4" id="KW-0964">Secreted</keyword>
<comment type="subcellular location">
    <subcellularLocation>
        <location evidence="2">Secreted</location>
    </subcellularLocation>
</comment>
<evidence type="ECO:0000256" key="6">
    <source>
        <dbReference type="ARBA" id="ARBA00022801"/>
    </source>
</evidence>
<dbReference type="PANTHER" id="PTHR34043:SF3">
    <property type="entry name" value="ALPHA_BETA-HYDROLASES SUPERFAMILY PROTEIN"/>
    <property type="match status" value="1"/>
</dbReference>
<protein>
    <recommendedName>
        <fullName evidence="3">triacylglycerol lipase</fullName>
        <ecNumber evidence="3">3.1.1.3</ecNumber>
    </recommendedName>
</protein>
<dbReference type="InterPro" id="IPR056304">
    <property type="entry name" value="Lip-like_C"/>
</dbReference>
<keyword evidence="8" id="KW-0443">Lipid metabolism</keyword>
<evidence type="ECO:0000256" key="3">
    <source>
        <dbReference type="ARBA" id="ARBA00013279"/>
    </source>
</evidence>
<organism evidence="10 11">
    <name type="scientific">Clostridium cibarium</name>
    <dbReference type="NCBI Taxonomy" id="2762247"/>
    <lineage>
        <taxon>Bacteria</taxon>
        <taxon>Bacillati</taxon>
        <taxon>Bacillota</taxon>
        <taxon>Clostridia</taxon>
        <taxon>Eubacteriales</taxon>
        <taxon>Clostridiaceae</taxon>
        <taxon>Clostridium</taxon>
    </lineage>
</organism>
<evidence type="ECO:0000256" key="2">
    <source>
        <dbReference type="ARBA" id="ARBA00004613"/>
    </source>
</evidence>
<reference evidence="10 11" key="1">
    <citation type="submission" date="2020-08" db="EMBL/GenBank/DDBJ databases">
        <title>A Genomic Blueprint of the Chicken Gut Microbiome.</title>
        <authorList>
            <person name="Gilroy R."/>
            <person name="Ravi A."/>
            <person name="Getino M."/>
            <person name="Pursley I."/>
            <person name="Horton D.L."/>
            <person name="Alikhan N.-F."/>
            <person name="Baker D."/>
            <person name="Gharbi K."/>
            <person name="Hall N."/>
            <person name="Watson M."/>
            <person name="Adriaenssens E.M."/>
            <person name="Foster-Nyarko E."/>
            <person name="Jarju S."/>
            <person name="Secka A."/>
            <person name="Antonio M."/>
            <person name="Oren A."/>
            <person name="Chaudhuri R."/>
            <person name="La Ragione R.M."/>
            <person name="Hildebrand F."/>
            <person name="Pallen M.J."/>
        </authorList>
    </citation>
    <scope>NUCLEOTIDE SEQUENCE [LARGE SCALE GENOMIC DNA]</scope>
    <source>
        <strain evidence="10 11">Sa3CVN1</strain>
    </source>
</reference>
<dbReference type="EC" id="3.1.1.3" evidence="3"/>
<evidence type="ECO:0000256" key="5">
    <source>
        <dbReference type="ARBA" id="ARBA00022729"/>
    </source>
</evidence>
<dbReference type="Proteomes" id="UP000627781">
    <property type="component" value="Unassembled WGS sequence"/>
</dbReference>
<dbReference type="Gene3D" id="3.40.50.1820">
    <property type="entry name" value="alpha/beta hydrolase"/>
    <property type="match status" value="1"/>
</dbReference>
<comment type="caution">
    <text evidence="10">The sequence shown here is derived from an EMBL/GenBank/DDBJ whole genome shotgun (WGS) entry which is preliminary data.</text>
</comment>
<keyword evidence="6" id="KW-0378">Hydrolase</keyword>
<proteinExistence type="predicted"/>
<sequence>MNKKIKKIAIYFLSIIFIIFAIPYNVLASTGSNNQSSNTAKVSTSNDIPNFNNNYPIVMVHGLCGWGNKEMFNENYWGGSSSLRELLISKGYTVFTPTIGPISSNWDRACELYAYLKGGTVDYGEAHSKKYGHARYGRTFPGVYPKFGEYSDKNELQKIHLIGHSMGGETSRMLAHLLEHGDKDEINATGNNTSTLFTGNKHWIDSITTIATPHDGSQEAEIQENFEPFVHQFFASVAASAGLDPSTSPNFDLRMDQWGLRKTPNESFDNYLKRVFQSNIWKNTKDLSIWDLSLEGAREFNNLVSAENDIYYFSIACSDTHKDPATKYQLPNINMHPLLIKSAIDMGVYTQNQPNKVKVDASWWENDGLVSVRSAIGPHEGSSDKIENYDVTPKIGVWNYLEKIDNIDHFEIMIQREPIYHYYLQNKFVTWAKMLSQLPK</sequence>
<evidence type="ECO:0000313" key="10">
    <source>
        <dbReference type="EMBL" id="MBD7910493.1"/>
    </source>
</evidence>
<keyword evidence="7" id="KW-0442">Lipid degradation</keyword>
<feature type="domain" description="Lipase-like C-terminal" evidence="9">
    <location>
        <begin position="53"/>
        <end position="413"/>
    </location>
</feature>
<dbReference type="RefSeq" id="WP_191767752.1">
    <property type="nucleotide sequence ID" value="NZ_JACSRA010000004.1"/>
</dbReference>
<gene>
    <name evidence="10" type="ORF">H9661_03885</name>
</gene>
<accession>A0ABR8PQR5</accession>
<evidence type="ECO:0000256" key="8">
    <source>
        <dbReference type="ARBA" id="ARBA00023098"/>
    </source>
</evidence>
<evidence type="ECO:0000256" key="1">
    <source>
        <dbReference type="ARBA" id="ARBA00001024"/>
    </source>
</evidence>
<name>A0ABR8PQR5_9CLOT</name>
<dbReference type="PANTHER" id="PTHR34043">
    <property type="entry name" value="ALPHA/BETA-HYDROLASES SUPERFAMILY PROTEIN"/>
    <property type="match status" value="1"/>
</dbReference>
<evidence type="ECO:0000313" key="11">
    <source>
        <dbReference type="Proteomes" id="UP000627781"/>
    </source>
</evidence>
<keyword evidence="5" id="KW-0732">Signal</keyword>
<dbReference type="Pfam" id="PF24708">
    <property type="entry name" value="Lip_C"/>
    <property type="match status" value="1"/>
</dbReference>
<evidence type="ECO:0000256" key="7">
    <source>
        <dbReference type="ARBA" id="ARBA00022963"/>
    </source>
</evidence>
<keyword evidence="11" id="KW-1185">Reference proteome</keyword>
<evidence type="ECO:0000259" key="9">
    <source>
        <dbReference type="Pfam" id="PF24708"/>
    </source>
</evidence>
<evidence type="ECO:0000256" key="4">
    <source>
        <dbReference type="ARBA" id="ARBA00022525"/>
    </source>
</evidence>
<dbReference type="InterPro" id="IPR029058">
    <property type="entry name" value="AB_hydrolase_fold"/>
</dbReference>
<dbReference type="EMBL" id="JACSRA010000004">
    <property type="protein sequence ID" value="MBD7910493.1"/>
    <property type="molecule type" value="Genomic_DNA"/>
</dbReference>
<comment type="catalytic activity">
    <reaction evidence="1">
        <text>a triacylglycerol + H2O = a diacylglycerol + a fatty acid + H(+)</text>
        <dbReference type="Rhea" id="RHEA:12044"/>
        <dbReference type="ChEBI" id="CHEBI:15377"/>
        <dbReference type="ChEBI" id="CHEBI:15378"/>
        <dbReference type="ChEBI" id="CHEBI:17855"/>
        <dbReference type="ChEBI" id="CHEBI:18035"/>
        <dbReference type="ChEBI" id="CHEBI:28868"/>
        <dbReference type="EC" id="3.1.1.3"/>
    </reaction>
</comment>
<dbReference type="SUPFAM" id="SSF53474">
    <property type="entry name" value="alpha/beta-Hydrolases"/>
    <property type="match status" value="1"/>
</dbReference>